<keyword evidence="1" id="KW-0472">Membrane</keyword>
<organism evidence="2 3">
    <name type="scientific">Paramecium sonneborni</name>
    <dbReference type="NCBI Taxonomy" id="65129"/>
    <lineage>
        <taxon>Eukaryota</taxon>
        <taxon>Sar</taxon>
        <taxon>Alveolata</taxon>
        <taxon>Ciliophora</taxon>
        <taxon>Intramacronucleata</taxon>
        <taxon>Oligohymenophorea</taxon>
        <taxon>Peniculida</taxon>
        <taxon>Parameciidae</taxon>
        <taxon>Paramecium</taxon>
    </lineage>
</organism>
<evidence type="ECO:0008006" key="4">
    <source>
        <dbReference type="Google" id="ProtNLM"/>
    </source>
</evidence>
<feature type="transmembrane region" description="Helical" evidence="1">
    <location>
        <begin position="37"/>
        <end position="60"/>
    </location>
</feature>
<evidence type="ECO:0000313" key="2">
    <source>
        <dbReference type="EMBL" id="CAD8106461.1"/>
    </source>
</evidence>
<evidence type="ECO:0000313" key="3">
    <source>
        <dbReference type="Proteomes" id="UP000692954"/>
    </source>
</evidence>
<dbReference type="Proteomes" id="UP000692954">
    <property type="component" value="Unassembled WGS sequence"/>
</dbReference>
<reference evidence="2" key="1">
    <citation type="submission" date="2021-01" db="EMBL/GenBank/DDBJ databases">
        <authorList>
            <consortium name="Genoscope - CEA"/>
            <person name="William W."/>
        </authorList>
    </citation>
    <scope>NUCLEOTIDE SEQUENCE</scope>
</reference>
<name>A0A8S1PTX3_9CILI</name>
<keyword evidence="1" id="KW-0812">Transmembrane</keyword>
<evidence type="ECO:0000256" key="1">
    <source>
        <dbReference type="SAM" id="Phobius"/>
    </source>
</evidence>
<accession>A0A8S1PTX3</accession>
<protein>
    <recommendedName>
        <fullName evidence="4">Transmembrane protein</fullName>
    </recommendedName>
</protein>
<sequence>MQQEYIRLIIHLPRYFYMQLDVQIILVKLHGKLQEHVLIMVQMQLFLSIIIVLIGCTVNYTNNASIERTCKNYGSNVTDYTDNSCSI</sequence>
<gene>
    <name evidence="2" type="ORF">PSON_ATCC_30995.1.T0860221</name>
</gene>
<keyword evidence="3" id="KW-1185">Reference proteome</keyword>
<comment type="caution">
    <text evidence="2">The sequence shown here is derived from an EMBL/GenBank/DDBJ whole genome shotgun (WGS) entry which is preliminary data.</text>
</comment>
<keyword evidence="1" id="KW-1133">Transmembrane helix</keyword>
<dbReference type="EMBL" id="CAJJDN010000086">
    <property type="protein sequence ID" value="CAD8106461.1"/>
    <property type="molecule type" value="Genomic_DNA"/>
</dbReference>
<proteinExistence type="predicted"/>
<dbReference type="AlphaFoldDB" id="A0A8S1PTX3"/>